<dbReference type="Proteomes" id="UP000319257">
    <property type="component" value="Unassembled WGS sequence"/>
</dbReference>
<dbReference type="InterPro" id="IPR036915">
    <property type="entry name" value="Cyclin-like_sf"/>
</dbReference>
<dbReference type="SUPFAM" id="SSF47954">
    <property type="entry name" value="Cyclin-like"/>
    <property type="match status" value="1"/>
</dbReference>
<gene>
    <name evidence="2" type="ORF">E0L32_006460</name>
</gene>
<comment type="caution">
    <text evidence="2">The sequence shown here is derived from an EMBL/GenBank/DDBJ whole genome shotgun (WGS) entry which is preliminary data.</text>
</comment>
<organism evidence="2 3">
    <name type="scientific">Thyridium curvatum</name>
    <dbReference type="NCBI Taxonomy" id="1093900"/>
    <lineage>
        <taxon>Eukaryota</taxon>
        <taxon>Fungi</taxon>
        <taxon>Dikarya</taxon>
        <taxon>Ascomycota</taxon>
        <taxon>Pezizomycotina</taxon>
        <taxon>Sordariomycetes</taxon>
        <taxon>Sordariomycetidae</taxon>
        <taxon>Thyridiales</taxon>
        <taxon>Thyridiaceae</taxon>
        <taxon>Thyridium</taxon>
    </lineage>
</organism>
<dbReference type="GO" id="GO:0000307">
    <property type="term" value="C:cyclin-dependent protein kinase holoenzyme complex"/>
    <property type="evidence" value="ECO:0007669"/>
    <property type="project" value="TreeGrafter"/>
</dbReference>
<feature type="region of interest" description="Disordered" evidence="1">
    <location>
        <begin position="29"/>
        <end position="48"/>
    </location>
</feature>
<keyword evidence="3" id="KW-1185">Reference proteome</keyword>
<dbReference type="GO" id="GO:0005634">
    <property type="term" value="C:nucleus"/>
    <property type="evidence" value="ECO:0007669"/>
    <property type="project" value="TreeGrafter"/>
</dbReference>
<dbReference type="RefSeq" id="XP_030994745.1">
    <property type="nucleotide sequence ID" value="XM_031141095.1"/>
</dbReference>
<feature type="compositionally biased region" description="Low complexity" evidence="1">
    <location>
        <begin position="133"/>
        <end position="154"/>
    </location>
</feature>
<dbReference type="CDD" id="cd20557">
    <property type="entry name" value="CYCLIN_ScPCL1-like"/>
    <property type="match status" value="1"/>
</dbReference>
<evidence type="ECO:0000313" key="3">
    <source>
        <dbReference type="Proteomes" id="UP000319257"/>
    </source>
</evidence>
<dbReference type="OrthoDB" id="244495at2759"/>
<feature type="region of interest" description="Disordered" evidence="1">
    <location>
        <begin position="370"/>
        <end position="464"/>
    </location>
</feature>
<proteinExistence type="predicted"/>
<protein>
    <submittedName>
        <fullName evidence="2">Uncharacterized protein</fullName>
    </submittedName>
</protein>
<dbReference type="Pfam" id="PF08613">
    <property type="entry name" value="Cyclin"/>
    <property type="match status" value="1"/>
</dbReference>
<dbReference type="InParanoid" id="A0A507B2T4"/>
<sequence length="702" mass="75782">MYPIAASSSLYTSLPSPTLPRRCRRSIFHLNQSPPSQPPAAKDPSHRSRIQVVRGSGLRTPPPDEMTTTYQAPNLDPYDTHHHATLSQYASALAQADRTRVALSDAQAAMSAYNRYPQSKPQLPQPNPRAILASSSATTASQPSSRHPTRPSTPISNPPMSSLSDSGISRRDSAMVMHSLEIPRCISPKGGSLANFAAQLTCLFWFETPQVLQAAEKVDELSPAAVIPRLTDNAVPLDNFKRWVHSILSTTQVTQNVILLALLFIYRLKTTNPTVKGRAGSEYRLLTVALMLGNKFLDDNTYTNKTWAEVSGISVKEIHVMEVEFLSNMRYSLLVSKEEWGSWLVKLARFWAYCERAMLPALSPIDLSSPSHRALTSPLPSPTGNPQWAPAAQPAITPAYAGPRPAWPVSGQGAPALSPLATKRDVRNDFGKRYPEDDPTEPPAKRLSRQPPPATLPSQNLSHMRPAATTTAELLRLPAPNPALGATPPPTQSAPIPAAYGTQGYVSQTAQPGLPLPPLVRAMSTVYPPATSAFAPQLPLLVTSGPTISSGPGAVGYPGGYGTPSKRHSPTNTLAPVSAYASSPLTESFPHMSGVNTPVSHSPSVYLQQRTSPYKPVRHVNTLLIPPPSASLQEYHLSGAVLPPNQMHYQPLGRRNEFRTGIVPEFQSVPYGGAVRQGLSLTPVHPAQARIMGPGMHPSYPN</sequence>
<dbReference type="GO" id="GO:0016538">
    <property type="term" value="F:cyclin-dependent protein serine/threonine kinase regulator activity"/>
    <property type="evidence" value="ECO:0007669"/>
    <property type="project" value="TreeGrafter"/>
</dbReference>
<dbReference type="PANTHER" id="PTHR15615">
    <property type="match status" value="1"/>
</dbReference>
<reference evidence="2 3" key="1">
    <citation type="submission" date="2019-06" db="EMBL/GenBank/DDBJ databases">
        <title>Draft genome sequence of the filamentous fungus Phialemoniopsis curvata isolated from diesel fuel.</title>
        <authorList>
            <person name="Varaljay V.A."/>
            <person name="Lyon W.J."/>
            <person name="Crouch A.L."/>
            <person name="Drake C.E."/>
            <person name="Hollomon J.M."/>
            <person name="Nadeau L.J."/>
            <person name="Nunn H.S."/>
            <person name="Stevenson B.S."/>
            <person name="Bojanowski C.L."/>
            <person name="Crookes-Goodson W.J."/>
        </authorList>
    </citation>
    <scope>NUCLEOTIDE SEQUENCE [LARGE SCALE GENOMIC DNA]</scope>
    <source>
        <strain evidence="2 3">D216</strain>
    </source>
</reference>
<name>A0A507B2T4_9PEZI</name>
<dbReference type="Gene3D" id="1.10.472.10">
    <property type="entry name" value="Cyclin-like"/>
    <property type="match status" value="1"/>
</dbReference>
<feature type="compositionally biased region" description="Polar residues" evidence="1">
    <location>
        <begin position="158"/>
        <end position="167"/>
    </location>
</feature>
<dbReference type="PANTHER" id="PTHR15615:SF118">
    <property type="entry name" value="CYCLIN, HYPOTHETICAL (EUROFUNG)"/>
    <property type="match status" value="1"/>
</dbReference>
<dbReference type="AlphaFoldDB" id="A0A507B2T4"/>
<dbReference type="STRING" id="1093900.A0A507B2T4"/>
<feature type="compositionally biased region" description="Basic and acidic residues" evidence="1">
    <location>
        <begin position="422"/>
        <end position="436"/>
    </location>
</feature>
<dbReference type="InterPro" id="IPR013922">
    <property type="entry name" value="Cyclin_PHO80-like"/>
</dbReference>
<accession>A0A507B2T4</accession>
<dbReference type="GO" id="GO:0019901">
    <property type="term" value="F:protein kinase binding"/>
    <property type="evidence" value="ECO:0007669"/>
    <property type="project" value="InterPro"/>
</dbReference>
<dbReference type="EMBL" id="SKBQ01000037">
    <property type="protein sequence ID" value="TPX13034.1"/>
    <property type="molecule type" value="Genomic_DNA"/>
</dbReference>
<evidence type="ECO:0000256" key="1">
    <source>
        <dbReference type="SAM" id="MobiDB-lite"/>
    </source>
</evidence>
<evidence type="ECO:0000313" key="2">
    <source>
        <dbReference type="EMBL" id="TPX13034.1"/>
    </source>
</evidence>
<dbReference type="GeneID" id="41973907"/>
<feature type="region of interest" description="Disordered" evidence="1">
    <location>
        <begin position="115"/>
        <end position="168"/>
    </location>
</feature>